<dbReference type="Pfam" id="PF23544">
    <property type="entry name" value="AtuA_ferredoxin"/>
    <property type="match status" value="1"/>
</dbReference>
<evidence type="ECO:0000259" key="1">
    <source>
        <dbReference type="Pfam" id="PF07287"/>
    </source>
</evidence>
<protein>
    <submittedName>
        <fullName evidence="3 5">DUF1446-domain-containing protein</fullName>
    </submittedName>
</protein>
<gene>
    <name evidence="3 5" type="ORF">BDZ99DRAFT_458953</name>
</gene>
<keyword evidence="4" id="KW-1185">Reference proteome</keyword>
<dbReference type="AlphaFoldDB" id="A0A6A6Z1M1"/>
<name>A0A6A6Z1M1_9PEZI</name>
<dbReference type="Proteomes" id="UP000504636">
    <property type="component" value="Unplaced"/>
</dbReference>
<dbReference type="PANTHER" id="PTHR47585:SF1">
    <property type="entry name" value="DUF1446 DOMAIN-CONTAINING PROTEIN"/>
    <property type="match status" value="1"/>
</dbReference>
<proteinExistence type="predicted"/>
<accession>A0A6A6Z1M1</accession>
<dbReference type="InterPro" id="IPR010839">
    <property type="entry name" value="AtuA_N"/>
</dbReference>
<reference evidence="3 5" key="1">
    <citation type="journal article" date="2020" name="Stud. Mycol.">
        <title>101 Dothideomycetes genomes: a test case for predicting lifestyles and emergence of pathogens.</title>
        <authorList>
            <person name="Haridas S."/>
            <person name="Albert R."/>
            <person name="Binder M."/>
            <person name="Bloem J."/>
            <person name="Labutti K."/>
            <person name="Salamov A."/>
            <person name="Andreopoulos B."/>
            <person name="Baker S."/>
            <person name="Barry K."/>
            <person name="Bills G."/>
            <person name="Bluhm B."/>
            <person name="Cannon C."/>
            <person name="Castanera R."/>
            <person name="Culley D."/>
            <person name="Daum C."/>
            <person name="Ezra D."/>
            <person name="Gonzalez J."/>
            <person name="Henrissat B."/>
            <person name="Kuo A."/>
            <person name="Liang C."/>
            <person name="Lipzen A."/>
            <person name="Lutzoni F."/>
            <person name="Magnuson J."/>
            <person name="Mondo S."/>
            <person name="Nolan M."/>
            <person name="Ohm R."/>
            <person name="Pangilinan J."/>
            <person name="Park H.-J."/>
            <person name="Ramirez L."/>
            <person name="Alfaro M."/>
            <person name="Sun H."/>
            <person name="Tritt A."/>
            <person name="Yoshinaga Y."/>
            <person name="Zwiers L.-H."/>
            <person name="Turgeon B."/>
            <person name="Goodwin S."/>
            <person name="Spatafora J."/>
            <person name="Crous P."/>
            <person name="Grigoriev I."/>
        </authorList>
    </citation>
    <scope>NUCLEOTIDE SEQUENCE</scope>
    <source>
        <strain evidence="3 5">CBS 304.34</strain>
    </source>
</reference>
<sequence>MSSQNTTATRRPIRIGNASGAIGDGIDQVYRLARDGNVDAITADYLAEFNIAWKAIELTTQPDLGYEPNFLDQLAWQDGAAAKLLRRKRIKVAHDGGALNPKGLAEKVHAYFLSLGIEDMRVAWVSGDDVTALVRGNNFGALKHLDLRGVELDTKKEEVLAANVYTGQAGVVRALEAGADIVICGRCCDASPVMGLAYWWHNWKSTDYDAMAGSLIAGHLIECGAYVTGGNYCGFKEIPNRFSFGYPIAEISANGSVVITMPDNSNGAVTVDTTKAQLLYEIQGSFYLNADVIARIDGAVLEQVGKNRVRLSGIKGSAPPPTSKLAISLFGGWQAELSAYAAGLDTEEKFGMMKDQVRRYINPAEFTTFSTETYGSVPQDPKSQKECTVQLRIFAQAAEKEAITEFKRAILYNGIQGYCGLHLHMDWRTMEPRMYIKYFPTLVPQDGTPLAVHFVGEPGNVLEVPAKRIEDCAEEVPVQPDYEGRHQAVNLATFGETVRRPLGDLVFGRSGDKGGNANVGIWVRDTKAWPWLQSFLTSKRLKELLGDDWSEKYSVERCEFEHLMAVHFVVRGILQDGVSSSSILDGFGKSFGEFIRARHVDIPKVLLEVEQRRRQPQAQL</sequence>
<feature type="domain" description="AtuA-like ferredoxin-fold" evidence="2">
    <location>
        <begin position="501"/>
        <end position="600"/>
    </location>
</feature>
<dbReference type="GeneID" id="54459940"/>
<evidence type="ECO:0000259" key="2">
    <source>
        <dbReference type="Pfam" id="PF23544"/>
    </source>
</evidence>
<dbReference type="RefSeq" id="XP_033581965.1">
    <property type="nucleotide sequence ID" value="XM_033719047.1"/>
</dbReference>
<dbReference type="OrthoDB" id="10265871at2759"/>
<evidence type="ECO:0000313" key="3">
    <source>
        <dbReference type="EMBL" id="KAF2815001.1"/>
    </source>
</evidence>
<organism evidence="3">
    <name type="scientific">Mytilinidion resinicola</name>
    <dbReference type="NCBI Taxonomy" id="574789"/>
    <lineage>
        <taxon>Eukaryota</taxon>
        <taxon>Fungi</taxon>
        <taxon>Dikarya</taxon>
        <taxon>Ascomycota</taxon>
        <taxon>Pezizomycotina</taxon>
        <taxon>Dothideomycetes</taxon>
        <taxon>Pleosporomycetidae</taxon>
        <taxon>Mytilinidiales</taxon>
        <taxon>Mytilinidiaceae</taxon>
        <taxon>Mytilinidion</taxon>
    </lineage>
</organism>
<dbReference type="EMBL" id="MU003694">
    <property type="protein sequence ID" value="KAF2815001.1"/>
    <property type="molecule type" value="Genomic_DNA"/>
</dbReference>
<dbReference type="Pfam" id="PF07287">
    <property type="entry name" value="AtuA"/>
    <property type="match status" value="1"/>
</dbReference>
<feature type="domain" description="Acyclic terpene utilisation N-terminal" evidence="1">
    <location>
        <begin position="13"/>
        <end position="453"/>
    </location>
</feature>
<dbReference type="InterPro" id="IPR056362">
    <property type="entry name" value="AtuA-like_ferredoxin_dom"/>
</dbReference>
<dbReference type="PANTHER" id="PTHR47585">
    <property type="match status" value="1"/>
</dbReference>
<evidence type="ECO:0000313" key="5">
    <source>
        <dbReference type="RefSeq" id="XP_033581965.1"/>
    </source>
</evidence>
<evidence type="ECO:0000313" key="4">
    <source>
        <dbReference type="Proteomes" id="UP000504636"/>
    </source>
</evidence>
<reference evidence="5" key="3">
    <citation type="submission" date="2025-04" db="UniProtKB">
        <authorList>
            <consortium name="RefSeq"/>
        </authorList>
    </citation>
    <scope>IDENTIFICATION</scope>
    <source>
        <strain evidence="5">CBS 304.34</strain>
    </source>
</reference>
<reference evidence="5" key="2">
    <citation type="submission" date="2020-04" db="EMBL/GenBank/DDBJ databases">
        <authorList>
            <consortium name="NCBI Genome Project"/>
        </authorList>
    </citation>
    <scope>NUCLEOTIDE SEQUENCE</scope>
    <source>
        <strain evidence="5">CBS 304.34</strain>
    </source>
</reference>